<dbReference type="Pfam" id="PF01925">
    <property type="entry name" value="TauE"/>
    <property type="match status" value="1"/>
</dbReference>
<reference evidence="8" key="2">
    <citation type="journal article" date="2018" name="BMC Genomics">
        <title>Whole genome sequencing and function prediction of 133 gut anaerobes isolated from chicken caecum in pure cultures.</title>
        <authorList>
            <person name="Medvecky M."/>
            <person name="Cejkova D."/>
            <person name="Polansky O."/>
            <person name="Karasova D."/>
            <person name="Kubasova T."/>
            <person name="Cizek A."/>
            <person name="Rychlik I."/>
        </authorList>
    </citation>
    <scope>NUCLEOTIDE SEQUENCE</scope>
    <source>
        <strain evidence="8">An179</strain>
        <strain evidence="7">An180</strain>
    </source>
</reference>
<keyword evidence="5 6" id="KW-0472">Membrane</keyword>
<dbReference type="PANTHER" id="PTHR43701:SF2">
    <property type="entry name" value="MEMBRANE TRANSPORTER PROTEIN YJNA-RELATED"/>
    <property type="match status" value="1"/>
</dbReference>
<dbReference type="Proteomes" id="UP000195897">
    <property type="component" value="Unassembled WGS sequence"/>
</dbReference>
<evidence type="ECO:0000256" key="6">
    <source>
        <dbReference type="RuleBase" id="RU363041"/>
    </source>
</evidence>
<evidence type="ECO:0000256" key="2">
    <source>
        <dbReference type="ARBA" id="ARBA00009142"/>
    </source>
</evidence>
<dbReference type="Proteomes" id="UP000195326">
    <property type="component" value="Unassembled WGS sequence"/>
</dbReference>
<gene>
    <name evidence="8" type="ORF">B5F15_05680</name>
    <name evidence="7" type="ORF">B5F17_01585</name>
</gene>
<name>A0A1Y4LWV1_9FIRM</name>
<dbReference type="GO" id="GO:0005886">
    <property type="term" value="C:plasma membrane"/>
    <property type="evidence" value="ECO:0007669"/>
    <property type="project" value="UniProtKB-SubCell"/>
</dbReference>
<keyword evidence="6" id="KW-1003">Cell membrane</keyword>
<evidence type="ECO:0000313" key="7">
    <source>
        <dbReference type="EMBL" id="OUP54623.1"/>
    </source>
</evidence>
<dbReference type="PANTHER" id="PTHR43701">
    <property type="entry name" value="MEMBRANE TRANSPORTER PROTEIN MJ0441-RELATED"/>
    <property type="match status" value="1"/>
</dbReference>
<sequence>MSKKYRFLCTGALAGLANGLFGAGGGLFLVPLLTRWCGLPERSSFATSVAVIFPLSILSVIVYYLNGALPVTDALPYLVGGAAGGLIAGRIFKNVRMVWLRRAFGALILYGGIRAVLLL</sequence>
<evidence type="ECO:0000256" key="1">
    <source>
        <dbReference type="ARBA" id="ARBA00004141"/>
    </source>
</evidence>
<protein>
    <recommendedName>
        <fullName evidence="6">Probable membrane transporter protein</fullName>
    </recommendedName>
</protein>
<organism evidence="8 9">
    <name type="scientific">Butyricicoccus pullicaecorum</name>
    <dbReference type="NCBI Taxonomy" id="501571"/>
    <lineage>
        <taxon>Bacteria</taxon>
        <taxon>Bacillati</taxon>
        <taxon>Bacillota</taxon>
        <taxon>Clostridia</taxon>
        <taxon>Eubacteriales</taxon>
        <taxon>Butyricicoccaceae</taxon>
        <taxon>Butyricicoccus</taxon>
    </lineage>
</organism>
<feature type="transmembrane region" description="Helical" evidence="6">
    <location>
        <begin position="98"/>
        <end position="117"/>
    </location>
</feature>
<evidence type="ECO:0000256" key="3">
    <source>
        <dbReference type="ARBA" id="ARBA00022692"/>
    </source>
</evidence>
<comment type="similarity">
    <text evidence="2 6">Belongs to the 4-toluene sulfonate uptake permease (TSUP) (TC 2.A.102) family.</text>
</comment>
<dbReference type="RefSeq" id="WP_016148080.1">
    <property type="nucleotide sequence ID" value="NZ_CABKSA010000002.1"/>
</dbReference>
<feature type="transmembrane region" description="Helical" evidence="6">
    <location>
        <begin position="46"/>
        <end position="65"/>
    </location>
</feature>
<reference evidence="9 10" key="1">
    <citation type="submission" date="2017-04" db="EMBL/GenBank/DDBJ databases">
        <title>Function of individual gut microbiota members based on whole genome sequencing of pure cultures obtained from chicken caecum.</title>
        <authorList>
            <person name="Medvecky M."/>
            <person name="Cejkova D."/>
            <person name="Polansky O."/>
            <person name="Karasova D."/>
            <person name="Kubasova T."/>
            <person name="Cizek A."/>
            <person name="Rychlik I."/>
        </authorList>
    </citation>
    <scope>NUCLEOTIDE SEQUENCE [LARGE SCALE GENOMIC DNA]</scope>
    <source>
        <strain evidence="9">An179</strain>
        <strain evidence="10">An180</strain>
    </source>
</reference>
<evidence type="ECO:0000313" key="10">
    <source>
        <dbReference type="Proteomes" id="UP000195897"/>
    </source>
</evidence>
<keyword evidence="3 6" id="KW-0812">Transmembrane</keyword>
<evidence type="ECO:0000313" key="8">
    <source>
        <dbReference type="EMBL" id="OUP59541.1"/>
    </source>
</evidence>
<dbReference type="EMBL" id="NFKK01000001">
    <property type="protein sequence ID" value="OUP54623.1"/>
    <property type="molecule type" value="Genomic_DNA"/>
</dbReference>
<keyword evidence="4 6" id="KW-1133">Transmembrane helix</keyword>
<evidence type="ECO:0000313" key="9">
    <source>
        <dbReference type="Proteomes" id="UP000195326"/>
    </source>
</evidence>
<proteinExistence type="inferred from homology"/>
<dbReference type="EMBL" id="NFKL01000006">
    <property type="protein sequence ID" value="OUP59541.1"/>
    <property type="molecule type" value="Genomic_DNA"/>
</dbReference>
<dbReference type="STRING" id="501571.GCA_900143195_02773"/>
<dbReference type="AlphaFoldDB" id="A0A1Y4LWV1"/>
<evidence type="ECO:0000256" key="4">
    <source>
        <dbReference type="ARBA" id="ARBA00022989"/>
    </source>
</evidence>
<comment type="subcellular location">
    <subcellularLocation>
        <location evidence="6">Cell membrane</location>
        <topology evidence="6">Multi-pass membrane protein</topology>
    </subcellularLocation>
    <subcellularLocation>
        <location evidence="1">Membrane</location>
        <topology evidence="1">Multi-pass membrane protein</topology>
    </subcellularLocation>
</comment>
<dbReference type="InterPro" id="IPR051598">
    <property type="entry name" value="TSUP/Inactive_protease-like"/>
</dbReference>
<accession>A0A1Y4LWV1</accession>
<dbReference type="InterPro" id="IPR002781">
    <property type="entry name" value="TM_pro_TauE-like"/>
</dbReference>
<evidence type="ECO:0000256" key="5">
    <source>
        <dbReference type="ARBA" id="ARBA00023136"/>
    </source>
</evidence>
<comment type="caution">
    <text evidence="8">The sequence shown here is derived from an EMBL/GenBank/DDBJ whole genome shotgun (WGS) entry which is preliminary data.</text>
</comment>